<dbReference type="InParanoid" id="A0A1Q3BNI7"/>
<dbReference type="SMART" id="SM00240">
    <property type="entry name" value="FHA"/>
    <property type="match status" value="1"/>
</dbReference>
<dbReference type="FunCoup" id="A0A1Q3BNI7">
    <property type="interactions" value="105"/>
</dbReference>
<dbReference type="PANTHER" id="PTHR23308">
    <property type="entry name" value="NUCLEAR INHIBITOR OF PROTEIN PHOSPHATASE-1"/>
    <property type="match status" value="1"/>
</dbReference>
<organism evidence="3 4">
    <name type="scientific">Cephalotus follicularis</name>
    <name type="common">Albany pitcher plant</name>
    <dbReference type="NCBI Taxonomy" id="3775"/>
    <lineage>
        <taxon>Eukaryota</taxon>
        <taxon>Viridiplantae</taxon>
        <taxon>Streptophyta</taxon>
        <taxon>Embryophyta</taxon>
        <taxon>Tracheophyta</taxon>
        <taxon>Spermatophyta</taxon>
        <taxon>Magnoliopsida</taxon>
        <taxon>eudicotyledons</taxon>
        <taxon>Gunneridae</taxon>
        <taxon>Pentapetalae</taxon>
        <taxon>rosids</taxon>
        <taxon>fabids</taxon>
        <taxon>Oxalidales</taxon>
        <taxon>Cephalotaceae</taxon>
        <taxon>Cephalotus</taxon>
    </lineage>
</organism>
<reference evidence="4" key="1">
    <citation type="submission" date="2016-04" db="EMBL/GenBank/DDBJ databases">
        <title>Cephalotus genome sequencing.</title>
        <authorList>
            <person name="Fukushima K."/>
            <person name="Hasebe M."/>
            <person name="Fang X."/>
        </authorList>
    </citation>
    <scope>NUCLEOTIDE SEQUENCE [LARGE SCALE GENOMIC DNA]</scope>
    <source>
        <strain evidence="4">cv. St1</strain>
    </source>
</reference>
<dbReference type="PROSITE" id="PS50006">
    <property type="entry name" value="FHA_DOMAIN"/>
    <property type="match status" value="1"/>
</dbReference>
<dbReference type="SUPFAM" id="SSF49879">
    <property type="entry name" value="SMAD/FHA domain"/>
    <property type="match status" value="1"/>
</dbReference>
<evidence type="ECO:0000313" key="3">
    <source>
        <dbReference type="EMBL" id="GAV69607.1"/>
    </source>
</evidence>
<dbReference type="Proteomes" id="UP000187406">
    <property type="component" value="Unassembled WGS sequence"/>
</dbReference>
<dbReference type="InterPro" id="IPR008984">
    <property type="entry name" value="SMAD_FHA_dom_sf"/>
</dbReference>
<dbReference type="Pfam" id="PF00498">
    <property type="entry name" value="FHA"/>
    <property type="match status" value="1"/>
</dbReference>
<evidence type="ECO:0000259" key="2">
    <source>
        <dbReference type="PROSITE" id="PS50006"/>
    </source>
</evidence>
<dbReference type="STRING" id="3775.A0A1Q3BNI7"/>
<keyword evidence="4" id="KW-1185">Reference proteome</keyword>
<protein>
    <submittedName>
        <fullName evidence="3">FHA domain-containing protein</fullName>
    </submittedName>
</protein>
<comment type="caution">
    <text evidence="3">The sequence shown here is derived from an EMBL/GenBank/DDBJ whole genome shotgun (WGS) entry which is preliminary data.</text>
</comment>
<feature type="domain" description="FHA" evidence="2">
    <location>
        <begin position="28"/>
        <end position="80"/>
    </location>
</feature>
<dbReference type="InterPro" id="IPR000253">
    <property type="entry name" value="FHA_dom"/>
</dbReference>
<sequence length="334" mass="37270">MDPPSLKLMITQGPREGETLIFPAGSTVRIGRVVRGNNLTIKDGGISSKHLTIQWDPHSSKWTLTDLDSSNGTILNSVKLSAHTPTPLHDGDTIKLGEWSSIMIKMNAPDESRLRRNPRRHVTAKNVKIEVVEVEDEGKLEDDRRGIEEKPVARGRRRPRKVDKVESVRVTRGRKELVPEIAEVSVVVPGKTEVELGGKEDNEVEKTGGGGGGRRRKIKEEEVEIRTSEETVEIFGLGREGGEKEKNKERVCGVEGSEGAVIRGNVAGSCNRVKEGLDFERMTLGEWFDFMEVNLPKQIIEATEELIEGMRKKAKQVKEYMIEKKKEKGKVHVG</sequence>
<dbReference type="Gene3D" id="2.60.200.20">
    <property type="match status" value="1"/>
</dbReference>
<dbReference type="EMBL" id="BDDD01000734">
    <property type="protein sequence ID" value="GAV69607.1"/>
    <property type="molecule type" value="Genomic_DNA"/>
</dbReference>
<dbReference type="AlphaFoldDB" id="A0A1Q3BNI7"/>
<proteinExistence type="predicted"/>
<accession>A0A1Q3BNI7</accession>
<dbReference type="OrthoDB" id="687730at2759"/>
<gene>
    <name evidence="3" type="ORF">CFOL_v3_13108</name>
</gene>
<dbReference type="InterPro" id="IPR050923">
    <property type="entry name" value="Cell_Proc_Reg/RNA_Proc"/>
</dbReference>
<evidence type="ECO:0000256" key="1">
    <source>
        <dbReference type="SAM" id="MobiDB-lite"/>
    </source>
</evidence>
<feature type="region of interest" description="Disordered" evidence="1">
    <location>
        <begin position="199"/>
        <end position="218"/>
    </location>
</feature>
<evidence type="ECO:0000313" key="4">
    <source>
        <dbReference type="Proteomes" id="UP000187406"/>
    </source>
</evidence>
<name>A0A1Q3BNI7_CEPFO</name>